<dbReference type="OrthoDB" id="2509948at2759"/>
<gene>
    <name evidence="2" type="ORF">PGT21_013196</name>
    <name evidence="3" type="ORF">PGTUg99_022873</name>
</gene>
<evidence type="ECO:0000313" key="3">
    <source>
        <dbReference type="EMBL" id="KAA1088043.1"/>
    </source>
</evidence>
<feature type="compositionally biased region" description="Low complexity" evidence="1">
    <location>
        <begin position="110"/>
        <end position="126"/>
    </location>
</feature>
<feature type="compositionally biased region" description="Basic residues" evidence="1">
    <location>
        <begin position="466"/>
        <end position="477"/>
    </location>
</feature>
<evidence type="ECO:0000313" key="4">
    <source>
        <dbReference type="Proteomes" id="UP000324748"/>
    </source>
</evidence>
<reference evidence="4 5" key="1">
    <citation type="submission" date="2019-05" db="EMBL/GenBank/DDBJ databases">
        <title>Emergence of the Ug99 lineage of the wheat stem rust pathogen through somatic hybridization.</title>
        <authorList>
            <person name="Li F."/>
            <person name="Upadhyaya N.M."/>
            <person name="Sperschneider J."/>
            <person name="Matny O."/>
            <person name="Nguyen-Phuc H."/>
            <person name="Mago R."/>
            <person name="Raley C."/>
            <person name="Miller M.E."/>
            <person name="Silverstein K.A.T."/>
            <person name="Henningsen E."/>
            <person name="Hirsch C.D."/>
            <person name="Visser B."/>
            <person name="Pretorius Z.A."/>
            <person name="Steffenson B.J."/>
            <person name="Schwessinger B."/>
            <person name="Dodds P.N."/>
            <person name="Figueroa M."/>
        </authorList>
    </citation>
    <scope>NUCLEOTIDE SEQUENCE [LARGE SCALE GENOMIC DNA]</scope>
    <source>
        <strain evidence="2">21-0</strain>
        <strain evidence="3 5">Ug99</strain>
    </source>
</reference>
<feature type="compositionally biased region" description="Polar residues" evidence="1">
    <location>
        <begin position="308"/>
        <end position="318"/>
    </location>
</feature>
<dbReference type="Proteomes" id="UP000324748">
    <property type="component" value="Unassembled WGS sequence"/>
</dbReference>
<feature type="region of interest" description="Disordered" evidence="1">
    <location>
        <begin position="276"/>
        <end position="366"/>
    </location>
</feature>
<protein>
    <submittedName>
        <fullName evidence="3">Uncharacterized protein</fullName>
    </submittedName>
</protein>
<proteinExistence type="predicted"/>
<feature type="compositionally biased region" description="Low complexity" evidence="1">
    <location>
        <begin position="217"/>
        <end position="233"/>
    </location>
</feature>
<evidence type="ECO:0000256" key="1">
    <source>
        <dbReference type="SAM" id="MobiDB-lite"/>
    </source>
</evidence>
<feature type="region of interest" description="Disordered" evidence="1">
    <location>
        <begin position="198"/>
        <end position="247"/>
    </location>
</feature>
<accession>A0A5B0NGX8</accession>
<sequence length="491" mass="52270">MLSRPPDQTASDYERRIGHLENVVHILLARATTYPSPSKSLAPLVGSFRYSLKRGLEPILSGKAAASLTPNRRIGQAIASQQQADITCGPSPRSIRSSTLALLPTRSLTTSTPLAAPSRSIIELSPPSSPHPSPPSIDNRPDFSSVSLTDTRAAASLPLSANQPDVASVSLTNTRTVTPWIANRLDIATVSLSNTRADLSSIPPPPSLPQPKAAARPSITPSSSPSLLTEFSPRIQKKKNTRSLSHSSDRLPFSIAASAAELQNTESTLSLTNDPANFTALKSPPSPSPVISCNHMALTPDSAPPKNLNPSTTLSQDFPTTPTASTTTTQTSLTPNQKMTHPPPFSHPSSDSAPTDHHPMFSPKLSSIVTPPELATAPLAPPESFESKSALSSTTNCSSSLICPTAQNCPENLEVAAVGGIEILDNDDIDSIEAQIAPEYSQATLDYYNDIQEYLQQANADETETKKKKKKKKKKKANPTSTADNPVLFYV</sequence>
<comment type="caution">
    <text evidence="3">The sequence shown here is derived from an EMBL/GenBank/DDBJ whole genome shotgun (WGS) entry which is preliminary data.</text>
</comment>
<dbReference type="Proteomes" id="UP000325313">
    <property type="component" value="Unassembled WGS sequence"/>
</dbReference>
<evidence type="ECO:0000313" key="2">
    <source>
        <dbReference type="EMBL" id="KAA1082747.1"/>
    </source>
</evidence>
<feature type="region of interest" description="Disordered" evidence="1">
    <location>
        <begin position="458"/>
        <end position="491"/>
    </location>
</feature>
<dbReference type="EMBL" id="VDEP01000408">
    <property type="protein sequence ID" value="KAA1088043.1"/>
    <property type="molecule type" value="Genomic_DNA"/>
</dbReference>
<organism evidence="3 5">
    <name type="scientific">Puccinia graminis f. sp. tritici</name>
    <dbReference type="NCBI Taxonomy" id="56615"/>
    <lineage>
        <taxon>Eukaryota</taxon>
        <taxon>Fungi</taxon>
        <taxon>Dikarya</taxon>
        <taxon>Basidiomycota</taxon>
        <taxon>Pucciniomycotina</taxon>
        <taxon>Pucciniomycetes</taxon>
        <taxon>Pucciniales</taxon>
        <taxon>Pucciniaceae</taxon>
        <taxon>Puccinia</taxon>
    </lineage>
</organism>
<name>A0A5B0NGX8_PUCGR</name>
<dbReference type="AlphaFoldDB" id="A0A5B0NGX8"/>
<dbReference type="EMBL" id="VSWC01000119">
    <property type="protein sequence ID" value="KAA1082747.1"/>
    <property type="molecule type" value="Genomic_DNA"/>
</dbReference>
<feature type="compositionally biased region" description="Low complexity" evidence="1">
    <location>
        <begin position="319"/>
        <end position="335"/>
    </location>
</feature>
<feature type="region of interest" description="Disordered" evidence="1">
    <location>
        <begin position="110"/>
        <end position="144"/>
    </location>
</feature>
<evidence type="ECO:0000313" key="5">
    <source>
        <dbReference type="Proteomes" id="UP000325313"/>
    </source>
</evidence>
<keyword evidence="4" id="KW-1185">Reference proteome</keyword>